<comment type="caution">
    <text evidence="2">The sequence shown here is derived from an EMBL/GenBank/DDBJ whole genome shotgun (WGS) entry which is preliminary data.</text>
</comment>
<keyword evidence="1" id="KW-0472">Membrane</keyword>
<evidence type="ECO:0000256" key="1">
    <source>
        <dbReference type="SAM" id="Phobius"/>
    </source>
</evidence>
<evidence type="ECO:0008006" key="4">
    <source>
        <dbReference type="Google" id="ProtNLM"/>
    </source>
</evidence>
<keyword evidence="1" id="KW-0812">Transmembrane</keyword>
<keyword evidence="1" id="KW-1133">Transmembrane helix</keyword>
<feature type="transmembrane region" description="Helical" evidence="1">
    <location>
        <begin position="55"/>
        <end position="74"/>
    </location>
</feature>
<keyword evidence="3" id="KW-1185">Reference proteome</keyword>
<proteinExistence type="predicted"/>
<dbReference type="Proteomes" id="UP001417504">
    <property type="component" value="Unassembled WGS sequence"/>
</dbReference>
<evidence type="ECO:0000313" key="2">
    <source>
        <dbReference type="EMBL" id="KAK9102402.1"/>
    </source>
</evidence>
<evidence type="ECO:0000313" key="3">
    <source>
        <dbReference type="Proteomes" id="UP001417504"/>
    </source>
</evidence>
<sequence>MKKHPTFYLMRKVVRVFPSATRKRKTRSRVCLGGLPAGGDPGACSDDLELVGSSPLISFVLLVFSFFLLFPFSFPLSFSPPFRQCW</sequence>
<accession>A0AAP0HYC1</accession>
<protein>
    <recommendedName>
        <fullName evidence="4">Transmembrane protein</fullName>
    </recommendedName>
</protein>
<name>A0AAP0HYC1_9MAGN</name>
<dbReference type="AlphaFoldDB" id="A0AAP0HYC1"/>
<organism evidence="2 3">
    <name type="scientific">Stephania japonica</name>
    <dbReference type="NCBI Taxonomy" id="461633"/>
    <lineage>
        <taxon>Eukaryota</taxon>
        <taxon>Viridiplantae</taxon>
        <taxon>Streptophyta</taxon>
        <taxon>Embryophyta</taxon>
        <taxon>Tracheophyta</taxon>
        <taxon>Spermatophyta</taxon>
        <taxon>Magnoliopsida</taxon>
        <taxon>Ranunculales</taxon>
        <taxon>Menispermaceae</taxon>
        <taxon>Menispermoideae</taxon>
        <taxon>Cissampelideae</taxon>
        <taxon>Stephania</taxon>
    </lineage>
</organism>
<gene>
    <name evidence="2" type="ORF">Sjap_019656</name>
</gene>
<dbReference type="EMBL" id="JBBNAE010000008">
    <property type="protein sequence ID" value="KAK9102402.1"/>
    <property type="molecule type" value="Genomic_DNA"/>
</dbReference>
<reference evidence="2 3" key="1">
    <citation type="submission" date="2024-01" db="EMBL/GenBank/DDBJ databases">
        <title>Genome assemblies of Stephania.</title>
        <authorList>
            <person name="Yang L."/>
        </authorList>
    </citation>
    <scope>NUCLEOTIDE SEQUENCE [LARGE SCALE GENOMIC DNA]</scope>
    <source>
        <strain evidence="2">QJT</strain>
        <tissue evidence="2">Leaf</tissue>
    </source>
</reference>